<organism evidence="2 3">
    <name type="scientific">Pyricularia oryzae</name>
    <name type="common">Rice blast fungus</name>
    <name type="synonym">Magnaporthe oryzae</name>
    <dbReference type="NCBI Taxonomy" id="318829"/>
    <lineage>
        <taxon>Eukaryota</taxon>
        <taxon>Fungi</taxon>
        <taxon>Dikarya</taxon>
        <taxon>Ascomycota</taxon>
        <taxon>Pezizomycotina</taxon>
        <taxon>Sordariomycetes</taxon>
        <taxon>Sordariomycetidae</taxon>
        <taxon>Magnaporthales</taxon>
        <taxon>Pyriculariaceae</taxon>
        <taxon>Pyricularia</taxon>
    </lineage>
</organism>
<protein>
    <submittedName>
        <fullName evidence="2">Uncharacterized protein</fullName>
    </submittedName>
</protein>
<feature type="region of interest" description="Disordered" evidence="1">
    <location>
        <begin position="264"/>
        <end position="290"/>
    </location>
</feature>
<dbReference type="AlphaFoldDB" id="A0A4P7NGU9"/>
<reference evidence="2 3" key="1">
    <citation type="journal article" date="2019" name="Mol. Biol. Evol.">
        <title>Blast fungal genomes show frequent chromosomal changes, gene gains and losses, and effector gene turnover.</title>
        <authorList>
            <person name="Gomez Luciano L.B."/>
            <person name="Jason Tsai I."/>
            <person name="Chuma I."/>
            <person name="Tosa Y."/>
            <person name="Chen Y.H."/>
            <person name="Li J.Y."/>
            <person name="Li M.Y."/>
            <person name="Jade Lu M.Y."/>
            <person name="Nakayashiki H."/>
            <person name="Li W.H."/>
        </authorList>
    </citation>
    <scope>NUCLEOTIDE SEQUENCE [LARGE SCALE GENOMIC DNA]</scope>
    <source>
        <strain evidence="2">MZ5-1-6</strain>
    </source>
</reference>
<proteinExistence type="predicted"/>
<name>A0A4P7NGU9_PYROR</name>
<evidence type="ECO:0000313" key="3">
    <source>
        <dbReference type="Proteomes" id="UP000294847"/>
    </source>
</evidence>
<dbReference type="Proteomes" id="UP000294847">
    <property type="component" value="Chromosome 4"/>
</dbReference>
<accession>A0A4P7NGU9</accession>
<feature type="compositionally biased region" description="Polar residues" evidence="1">
    <location>
        <begin position="267"/>
        <end position="280"/>
    </location>
</feature>
<gene>
    <name evidence="2" type="ORF">PoMZ_08103</name>
</gene>
<sequence>MFQPKPLEALHFQQAILRVMNEKDPKWLLGCAGLGIESRESKDRGGFQDGHLESMFVDARNTQELPGLDTIEGWGGVHPIIVVTARDWARMRGRPLHVWELRMWRYRNGFRSNDGKDWGGCVSGFQRIVVHGMDSGMRNFTRRLTTIHFPDSLAMARMGPIEVHVHQRRVSNCTGWWHPSKQLGRQSLERPSRLCACANEKGDGGRALGGWRESKSGLRIAIGTMLWDGGVFFLSQSPRGRATASLWQQGRSTNRSSCLIHKATRQPDLTTHQMPHSTGSIPERGRAGPL</sequence>
<evidence type="ECO:0000256" key="1">
    <source>
        <dbReference type="SAM" id="MobiDB-lite"/>
    </source>
</evidence>
<evidence type="ECO:0000313" key="2">
    <source>
        <dbReference type="EMBL" id="QBZ61157.1"/>
    </source>
</evidence>
<dbReference type="EMBL" id="CP034207">
    <property type="protein sequence ID" value="QBZ61157.1"/>
    <property type="molecule type" value="Genomic_DNA"/>
</dbReference>